<sequence>MQPYPYKEVEFDHELCLAIGKAVLDVVSQGDETSAPGVMNAIERSVEQGLNDDEIAAADDALDLMARLIHGCRFVNLPGEEEASRALVEFQTLQE</sequence>
<evidence type="ECO:0000313" key="4">
    <source>
        <dbReference type="Proteomes" id="UP000245399"/>
    </source>
</evidence>
<dbReference type="Proteomes" id="UP000245399">
    <property type="component" value="Chromosome"/>
</dbReference>
<dbReference type="Proteomes" id="UP000050489">
    <property type="component" value="Unassembled WGS sequence"/>
</dbReference>
<dbReference type="EMBL" id="CP029449">
    <property type="protein sequence ID" value="AWL67136.1"/>
    <property type="molecule type" value="Genomic_DNA"/>
</dbReference>
<gene>
    <name evidence="2" type="ORF">AN695_0207115</name>
    <name evidence="1" type="ORF">DKC05_05385</name>
</gene>
<reference evidence="1 4" key="3">
    <citation type="submission" date="2018-05" db="EMBL/GenBank/DDBJ databases">
        <title>Klebsiella quasipneumonaiae provides a window into carbapenemase gene transfer, plasmid rearrangements and nosocomial acquisition from the hospital environment.</title>
        <authorList>
            <person name="Mathers A.J."/>
            <person name="Vegesana K."/>
            <person name="Stoesser N."/>
            <person name="Crook D."/>
            <person name="Vaughan A."/>
            <person name="Barry K."/>
            <person name="Parikh H."/>
            <person name="Sebra R."/>
            <person name="Kotay S."/>
            <person name="Walker A.S."/>
            <person name="Sheppard A.E."/>
        </authorList>
    </citation>
    <scope>NUCLEOTIDE SEQUENCE [LARGE SCALE GENOMIC DNA]</scope>
    <source>
        <strain evidence="1 4">CAV1761</strain>
    </source>
</reference>
<dbReference type="RefSeq" id="WP_038875386.1">
    <property type="nucleotide sequence ID" value="NZ_CABMHU010000032.1"/>
</dbReference>
<evidence type="ECO:0000313" key="3">
    <source>
        <dbReference type="Proteomes" id="UP000050489"/>
    </source>
</evidence>
<reference evidence="3" key="1">
    <citation type="submission" date="2016-04" db="EMBL/GenBank/DDBJ databases">
        <authorList>
            <person name="Osei Sekyere J."/>
            <person name="Sivertsen A."/>
            <person name="Pedersen A.T."/>
            <person name="Sundsfjord A."/>
        </authorList>
    </citation>
    <scope>NUCLEOTIDE SEQUENCE [LARGE SCALE GENOMIC DNA]</scope>
    <source>
        <strain evidence="3">945174350</strain>
    </source>
</reference>
<dbReference type="EMBL" id="LJEX02000147">
    <property type="protein sequence ID" value="OCO79910.1"/>
    <property type="molecule type" value="Genomic_DNA"/>
</dbReference>
<dbReference type="AlphaFoldDB" id="A0A0G3SMV1"/>
<proteinExistence type="predicted"/>
<evidence type="ECO:0000313" key="2">
    <source>
        <dbReference type="EMBL" id="OCO79910.1"/>
    </source>
</evidence>
<organism evidence="2 3">
    <name type="scientific">Serratia marcescens</name>
    <dbReference type="NCBI Taxonomy" id="615"/>
    <lineage>
        <taxon>Bacteria</taxon>
        <taxon>Pseudomonadati</taxon>
        <taxon>Pseudomonadota</taxon>
        <taxon>Gammaproteobacteria</taxon>
        <taxon>Enterobacterales</taxon>
        <taxon>Yersiniaceae</taxon>
        <taxon>Serratia</taxon>
    </lineage>
</organism>
<evidence type="ECO:0008006" key="5">
    <source>
        <dbReference type="Google" id="ProtNLM"/>
    </source>
</evidence>
<accession>A0A0G3SMV1</accession>
<protein>
    <recommendedName>
        <fullName evidence="5">Fumarase D</fullName>
    </recommendedName>
</protein>
<evidence type="ECO:0000313" key="1">
    <source>
        <dbReference type="EMBL" id="AWL67136.1"/>
    </source>
</evidence>
<name>A0A0G3SMV1_SERMA</name>
<reference evidence="2" key="2">
    <citation type="journal article" date="2017" name="PLoS ONE">
        <title>Genomic and phenotypic characterisation of fluoroquinolone resistance mechanisms in Enterobacteriaceae in Durban, South Africa.</title>
        <authorList>
            <person name="Osei Sekyere J."/>
            <person name="Amoako D.G."/>
        </authorList>
    </citation>
    <scope>NUCLEOTIDE SEQUENCE</scope>
    <source>
        <strain evidence="2">945174350</strain>
    </source>
</reference>